<keyword evidence="3" id="KW-1185">Reference proteome</keyword>
<dbReference type="AlphaFoldDB" id="A0A1M2VDE0"/>
<evidence type="ECO:0000313" key="3">
    <source>
        <dbReference type="Proteomes" id="UP000184267"/>
    </source>
</evidence>
<accession>A0A1M2VDE0</accession>
<dbReference type="Proteomes" id="UP000184267">
    <property type="component" value="Unassembled WGS sequence"/>
</dbReference>
<organism evidence="2 3">
    <name type="scientific">Trametes pubescens</name>
    <name type="common">White-rot fungus</name>
    <dbReference type="NCBI Taxonomy" id="154538"/>
    <lineage>
        <taxon>Eukaryota</taxon>
        <taxon>Fungi</taxon>
        <taxon>Dikarya</taxon>
        <taxon>Basidiomycota</taxon>
        <taxon>Agaricomycotina</taxon>
        <taxon>Agaricomycetes</taxon>
        <taxon>Polyporales</taxon>
        <taxon>Polyporaceae</taxon>
        <taxon>Trametes</taxon>
    </lineage>
</organism>
<evidence type="ECO:0000313" key="2">
    <source>
        <dbReference type="EMBL" id="OJT05610.1"/>
    </source>
</evidence>
<evidence type="ECO:0000256" key="1">
    <source>
        <dbReference type="SAM" id="MobiDB-lite"/>
    </source>
</evidence>
<name>A0A1M2VDE0_TRAPU</name>
<comment type="caution">
    <text evidence="2">The sequence shown here is derived from an EMBL/GenBank/DDBJ whole genome shotgun (WGS) entry which is preliminary data.</text>
</comment>
<proteinExistence type="predicted"/>
<protein>
    <submittedName>
        <fullName evidence="2">Uncharacterized protein</fullName>
    </submittedName>
</protein>
<sequence length="103" mass="11104">LAVKRPVNATKLGDAYAKAVDHLCSSRLAIVSRTLVEIHKEGWEDRIEEINTTVKSVKRAAKSKAKGKRAVKCSRTTADETTEAGPSGTRHSSAEENAAEEAD</sequence>
<feature type="non-terminal residue" evidence="2">
    <location>
        <position position="1"/>
    </location>
</feature>
<reference evidence="2 3" key="1">
    <citation type="submission" date="2016-10" db="EMBL/GenBank/DDBJ databases">
        <title>Genome sequence of the basidiomycete white-rot fungus Trametes pubescens.</title>
        <authorList>
            <person name="Makela M.R."/>
            <person name="Granchi Z."/>
            <person name="Peng M."/>
            <person name="De Vries R.P."/>
            <person name="Grigoriev I."/>
            <person name="Riley R."/>
            <person name="Hilden K."/>
        </authorList>
    </citation>
    <scope>NUCLEOTIDE SEQUENCE [LARGE SCALE GENOMIC DNA]</scope>
    <source>
        <strain evidence="2 3">FBCC735</strain>
    </source>
</reference>
<feature type="region of interest" description="Disordered" evidence="1">
    <location>
        <begin position="66"/>
        <end position="103"/>
    </location>
</feature>
<dbReference type="EMBL" id="MNAD01001416">
    <property type="protein sequence ID" value="OJT05610.1"/>
    <property type="molecule type" value="Genomic_DNA"/>
</dbReference>
<gene>
    <name evidence="2" type="ORF">TRAPUB_3571</name>
</gene>